<comment type="caution">
    <text evidence="1">The sequence shown here is derived from an EMBL/GenBank/DDBJ whole genome shotgun (WGS) entry which is preliminary data.</text>
</comment>
<reference evidence="1 2" key="1">
    <citation type="journal article" date="2019" name="Int. J. Syst. Evol. Microbiol.">
        <title>The Global Catalogue of Microorganisms (GCM) 10K type strain sequencing project: providing services to taxonomists for standard genome sequencing and annotation.</title>
        <authorList>
            <consortium name="The Broad Institute Genomics Platform"/>
            <consortium name="The Broad Institute Genome Sequencing Center for Infectious Disease"/>
            <person name="Wu L."/>
            <person name="Ma J."/>
        </authorList>
    </citation>
    <scope>NUCLEOTIDE SEQUENCE [LARGE SCALE GENOMIC DNA]</scope>
    <source>
        <strain evidence="1 2">JCM 14559</strain>
    </source>
</reference>
<dbReference type="RefSeq" id="WP_344554120.1">
    <property type="nucleotide sequence ID" value="NZ_BAAANS010000029.1"/>
</dbReference>
<evidence type="ECO:0008006" key="3">
    <source>
        <dbReference type="Google" id="ProtNLM"/>
    </source>
</evidence>
<accession>A0ABN2X6U7</accession>
<organism evidence="1 2">
    <name type="scientific">Kitasatospora saccharophila</name>
    <dbReference type="NCBI Taxonomy" id="407973"/>
    <lineage>
        <taxon>Bacteria</taxon>
        <taxon>Bacillati</taxon>
        <taxon>Actinomycetota</taxon>
        <taxon>Actinomycetes</taxon>
        <taxon>Kitasatosporales</taxon>
        <taxon>Streptomycetaceae</taxon>
        <taxon>Kitasatospora</taxon>
    </lineage>
</organism>
<evidence type="ECO:0000313" key="1">
    <source>
        <dbReference type="EMBL" id="GAA2105872.1"/>
    </source>
</evidence>
<keyword evidence="2" id="KW-1185">Reference proteome</keyword>
<dbReference type="EMBL" id="BAAANS010000029">
    <property type="protein sequence ID" value="GAA2105872.1"/>
    <property type="molecule type" value="Genomic_DNA"/>
</dbReference>
<sequence>MPRPDKSAPLEEQVEAKLREDLLGRALVPGSTSATCPSGIILKPSTGSPCDVVYEGVTVPYNVQISDAYSPDQSLVSYTMSPMKALVVAKAVQAELYRDYGPDSGRPDTSKLACQEMPAVAVYASGSDTGFTCQYWSERAAGGKPGYTTLKVIADGANFQFEPVS</sequence>
<protein>
    <recommendedName>
        <fullName evidence="3">LppA-like lipoprotein</fullName>
    </recommendedName>
</protein>
<proteinExistence type="predicted"/>
<gene>
    <name evidence="1" type="ORF">GCM10009759_43410</name>
</gene>
<name>A0ABN2X6U7_9ACTN</name>
<dbReference type="Proteomes" id="UP001500897">
    <property type="component" value="Unassembled WGS sequence"/>
</dbReference>
<evidence type="ECO:0000313" key="2">
    <source>
        <dbReference type="Proteomes" id="UP001500897"/>
    </source>
</evidence>